<dbReference type="HOGENOM" id="CLU_2249808_0_0_1"/>
<evidence type="ECO:0000313" key="2">
    <source>
        <dbReference type="Proteomes" id="UP000016930"/>
    </source>
</evidence>
<organism evidence="1 2">
    <name type="scientific">Ceriporiopsis subvermispora (strain B)</name>
    <name type="common">White-rot fungus</name>
    <name type="synonym">Gelatoporia subvermispora</name>
    <dbReference type="NCBI Taxonomy" id="914234"/>
    <lineage>
        <taxon>Eukaryota</taxon>
        <taxon>Fungi</taxon>
        <taxon>Dikarya</taxon>
        <taxon>Basidiomycota</taxon>
        <taxon>Agaricomycotina</taxon>
        <taxon>Agaricomycetes</taxon>
        <taxon>Polyporales</taxon>
        <taxon>Gelatoporiaceae</taxon>
        <taxon>Gelatoporia</taxon>
    </lineage>
</organism>
<evidence type="ECO:0000313" key="1">
    <source>
        <dbReference type="EMBL" id="EMD34549.1"/>
    </source>
</evidence>
<proteinExistence type="predicted"/>
<dbReference type="Proteomes" id="UP000016930">
    <property type="component" value="Unassembled WGS sequence"/>
</dbReference>
<keyword evidence="2" id="KW-1185">Reference proteome</keyword>
<name>M2PF65_CERS8</name>
<sequence>MHILLRTWRQFECPLEYASLVSARLLPSPLAFTRKGYVGPVVLQILSVYPRIGGQEAAQLANSPFRFTDHTQPHLSTSCVICKALSVGRKAMILAAGAQRTILP</sequence>
<accession>M2PF65</accession>
<dbReference type="AlphaFoldDB" id="M2PF65"/>
<dbReference type="EMBL" id="KB445802">
    <property type="protein sequence ID" value="EMD34549.1"/>
    <property type="molecule type" value="Genomic_DNA"/>
</dbReference>
<protein>
    <submittedName>
        <fullName evidence="1">Uncharacterized protein</fullName>
    </submittedName>
</protein>
<reference evidence="1 2" key="1">
    <citation type="journal article" date="2012" name="Proc. Natl. Acad. Sci. U.S.A.">
        <title>Comparative genomics of Ceriporiopsis subvermispora and Phanerochaete chrysosporium provide insight into selective ligninolysis.</title>
        <authorList>
            <person name="Fernandez-Fueyo E."/>
            <person name="Ruiz-Duenas F.J."/>
            <person name="Ferreira P."/>
            <person name="Floudas D."/>
            <person name="Hibbett D.S."/>
            <person name="Canessa P."/>
            <person name="Larrondo L.F."/>
            <person name="James T.Y."/>
            <person name="Seelenfreund D."/>
            <person name="Lobos S."/>
            <person name="Polanco R."/>
            <person name="Tello M."/>
            <person name="Honda Y."/>
            <person name="Watanabe T."/>
            <person name="Watanabe T."/>
            <person name="Ryu J.S."/>
            <person name="Kubicek C.P."/>
            <person name="Schmoll M."/>
            <person name="Gaskell J."/>
            <person name="Hammel K.E."/>
            <person name="St John F.J."/>
            <person name="Vanden Wymelenberg A."/>
            <person name="Sabat G."/>
            <person name="Splinter BonDurant S."/>
            <person name="Syed K."/>
            <person name="Yadav J.S."/>
            <person name="Doddapaneni H."/>
            <person name="Subramanian V."/>
            <person name="Lavin J.L."/>
            <person name="Oguiza J.A."/>
            <person name="Perez G."/>
            <person name="Pisabarro A.G."/>
            <person name="Ramirez L."/>
            <person name="Santoyo F."/>
            <person name="Master E."/>
            <person name="Coutinho P.M."/>
            <person name="Henrissat B."/>
            <person name="Lombard V."/>
            <person name="Magnuson J.K."/>
            <person name="Kuees U."/>
            <person name="Hori C."/>
            <person name="Igarashi K."/>
            <person name="Samejima M."/>
            <person name="Held B.W."/>
            <person name="Barry K.W."/>
            <person name="LaButti K.M."/>
            <person name="Lapidus A."/>
            <person name="Lindquist E.A."/>
            <person name="Lucas S.M."/>
            <person name="Riley R."/>
            <person name="Salamov A.A."/>
            <person name="Hoffmeister D."/>
            <person name="Schwenk D."/>
            <person name="Hadar Y."/>
            <person name="Yarden O."/>
            <person name="de Vries R.P."/>
            <person name="Wiebenga A."/>
            <person name="Stenlid J."/>
            <person name="Eastwood D."/>
            <person name="Grigoriev I.V."/>
            <person name="Berka R.M."/>
            <person name="Blanchette R.A."/>
            <person name="Kersten P."/>
            <person name="Martinez A.T."/>
            <person name="Vicuna R."/>
            <person name="Cullen D."/>
        </authorList>
    </citation>
    <scope>NUCLEOTIDE SEQUENCE [LARGE SCALE GENOMIC DNA]</scope>
    <source>
        <strain evidence="1 2">B</strain>
    </source>
</reference>
<gene>
    <name evidence="1" type="ORF">CERSUDRAFT_116694</name>
</gene>